<evidence type="ECO:0000313" key="7">
    <source>
        <dbReference type="EMBL" id="HIZ78457.1"/>
    </source>
</evidence>
<dbReference type="GO" id="GO:0008677">
    <property type="term" value="F:2-dehydropantoate 2-reductase activity"/>
    <property type="evidence" value="ECO:0007669"/>
    <property type="project" value="UniProtKB-EC"/>
</dbReference>
<evidence type="ECO:0000256" key="2">
    <source>
        <dbReference type="ARBA" id="ARBA00022857"/>
    </source>
</evidence>
<dbReference type="InterPro" id="IPR036291">
    <property type="entry name" value="NAD(P)-bd_dom_sf"/>
</dbReference>
<dbReference type="AlphaFoldDB" id="A0A9D2K5A9"/>
<dbReference type="GO" id="GO:0015940">
    <property type="term" value="P:pantothenate biosynthetic process"/>
    <property type="evidence" value="ECO:0007669"/>
    <property type="project" value="UniProtKB-KW"/>
</dbReference>
<gene>
    <name evidence="7" type="ORF">IAA17_01505</name>
</gene>
<comment type="caution">
    <text evidence="7">The sequence shown here is derived from an EMBL/GenBank/DDBJ whole genome shotgun (WGS) entry which is preliminary data.</text>
</comment>
<reference evidence="7" key="1">
    <citation type="journal article" date="2021" name="PeerJ">
        <title>Extensive microbial diversity within the chicken gut microbiome revealed by metagenomics and culture.</title>
        <authorList>
            <person name="Gilroy R."/>
            <person name="Ravi A."/>
            <person name="Getino M."/>
            <person name="Pursley I."/>
            <person name="Horton D.L."/>
            <person name="Alikhan N.F."/>
            <person name="Baker D."/>
            <person name="Gharbi K."/>
            <person name="Hall N."/>
            <person name="Watson M."/>
            <person name="Adriaenssens E.M."/>
            <person name="Foster-Nyarko E."/>
            <person name="Jarju S."/>
            <person name="Secka A."/>
            <person name="Antonio M."/>
            <person name="Oren A."/>
            <person name="Chaudhuri R.R."/>
            <person name="La Ragione R."/>
            <person name="Hildebrand F."/>
            <person name="Pallen M.J."/>
        </authorList>
    </citation>
    <scope>NUCLEOTIDE SEQUENCE</scope>
    <source>
        <strain evidence="7">ChiBcec1-1093</strain>
    </source>
</reference>
<dbReference type="Pfam" id="PF02558">
    <property type="entry name" value="ApbA"/>
    <property type="match status" value="1"/>
</dbReference>
<organism evidence="7 8">
    <name type="scientific">Candidatus Lachnoclostridium stercorigallinarum</name>
    <dbReference type="NCBI Taxonomy" id="2838634"/>
    <lineage>
        <taxon>Bacteria</taxon>
        <taxon>Bacillati</taxon>
        <taxon>Bacillota</taxon>
        <taxon>Clostridia</taxon>
        <taxon>Lachnospirales</taxon>
        <taxon>Lachnospiraceae</taxon>
    </lineage>
</organism>
<feature type="domain" description="Ketopantoate reductase C-terminal" evidence="6">
    <location>
        <begin position="176"/>
        <end position="300"/>
    </location>
</feature>
<dbReference type="InterPro" id="IPR003710">
    <property type="entry name" value="ApbA"/>
</dbReference>
<dbReference type="InterPro" id="IPR013752">
    <property type="entry name" value="KPA_reductase"/>
</dbReference>
<keyword evidence="4" id="KW-0566">Pantothenate biosynthesis</keyword>
<dbReference type="SUPFAM" id="SSF48179">
    <property type="entry name" value="6-phosphogluconate dehydrogenase C-terminal domain-like"/>
    <property type="match status" value="1"/>
</dbReference>
<sequence>MDIRKISIIGSGTLGIMYGRFLSKHLPAGNVRFIADENLIETYRNTSIICNGSPCRFTFVPFGADDPADLVIFAMRFGELEDVIRRIGSQVGKNTVILSLINGITSQDMLSRAFGNDRVLLCTVQGTDVSRSGNQITYTDMGVLNIGTQDGLPSDFIKALTTFFDSIGFPYHFSTDMKKSLWERLVFNTGICQAVAVYETNYEGVQREGEPRQIMISAMQEAVQVGQAEGIALDDRTVSDWLTFIDGLDGISISSMRRDLRAGRPTEVELFSGTIRSLAKKHGISTPTNDFLYDRIKEMEATL</sequence>
<evidence type="ECO:0000256" key="4">
    <source>
        <dbReference type="RuleBase" id="RU362068"/>
    </source>
</evidence>
<keyword evidence="3 4" id="KW-0560">Oxidoreductase</keyword>
<keyword evidence="2 4" id="KW-0521">NADP</keyword>
<name>A0A9D2K5A9_9FIRM</name>
<evidence type="ECO:0000313" key="8">
    <source>
        <dbReference type="Proteomes" id="UP000824101"/>
    </source>
</evidence>
<feature type="domain" description="Ketopantoate reductase N-terminal" evidence="5">
    <location>
        <begin position="6"/>
        <end position="149"/>
    </location>
</feature>
<dbReference type="PANTHER" id="PTHR21708:SF26">
    <property type="entry name" value="2-DEHYDROPANTOATE 2-REDUCTASE"/>
    <property type="match status" value="1"/>
</dbReference>
<comment type="similarity">
    <text evidence="1 4">Belongs to the ketopantoate reductase family.</text>
</comment>
<dbReference type="Gene3D" id="3.40.50.720">
    <property type="entry name" value="NAD(P)-binding Rossmann-like Domain"/>
    <property type="match status" value="1"/>
</dbReference>
<dbReference type="InterPro" id="IPR013332">
    <property type="entry name" value="KPR_N"/>
</dbReference>
<dbReference type="GO" id="GO:0005737">
    <property type="term" value="C:cytoplasm"/>
    <property type="evidence" value="ECO:0007669"/>
    <property type="project" value="TreeGrafter"/>
</dbReference>
<protein>
    <recommendedName>
        <fullName evidence="4">2-dehydropantoate 2-reductase</fullName>
        <ecNumber evidence="4">1.1.1.169</ecNumber>
    </recommendedName>
    <alternativeName>
        <fullName evidence="4">Ketopantoate reductase</fullName>
    </alternativeName>
</protein>
<comment type="pathway">
    <text evidence="4">Cofactor biosynthesis; (R)-pantothenate biosynthesis; (R)-pantoate from 3-methyl-2-oxobutanoate: step 2/2.</text>
</comment>
<dbReference type="SUPFAM" id="SSF51735">
    <property type="entry name" value="NAD(P)-binding Rossmann-fold domains"/>
    <property type="match status" value="1"/>
</dbReference>
<evidence type="ECO:0000256" key="3">
    <source>
        <dbReference type="ARBA" id="ARBA00023002"/>
    </source>
</evidence>
<dbReference type="EC" id="1.1.1.169" evidence="4"/>
<dbReference type="EMBL" id="DXBC01000025">
    <property type="protein sequence ID" value="HIZ78457.1"/>
    <property type="molecule type" value="Genomic_DNA"/>
</dbReference>
<evidence type="ECO:0000256" key="1">
    <source>
        <dbReference type="ARBA" id="ARBA00007870"/>
    </source>
</evidence>
<dbReference type="NCBIfam" id="TIGR00745">
    <property type="entry name" value="apbA_panE"/>
    <property type="match status" value="1"/>
</dbReference>
<dbReference type="Pfam" id="PF08546">
    <property type="entry name" value="ApbA_C"/>
    <property type="match status" value="1"/>
</dbReference>
<dbReference type="InterPro" id="IPR008927">
    <property type="entry name" value="6-PGluconate_DH-like_C_sf"/>
</dbReference>
<dbReference type="InterPro" id="IPR051402">
    <property type="entry name" value="KPR-Related"/>
</dbReference>
<reference evidence="7" key="2">
    <citation type="submission" date="2021-04" db="EMBL/GenBank/DDBJ databases">
        <authorList>
            <person name="Gilroy R."/>
        </authorList>
    </citation>
    <scope>NUCLEOTIDE SEQUENCE</scope>
    <source>
        <strain evidence="7">ChiBcec1-1093</strain>
    </source>
</reference>
<comment type="catalytic activity">
    <reaction evidence="4">
        <text>(R)-pantoate + NADP(+) = 2-dehydropantoate + NADPH + H(+)</text>
        <dbReference type="Rhea" id="RHEA:16233"/>
        <dbReference type="ChEBI" id="CHEBI:11561"/>
        <dbReference type="ChEBI" id="CHEBI:15378"/>
        <dbReference type="ChEBI" id="CHEBI:15980"/>
        <dbReference type="ChEBI" id="CHEBI:57783"/>
        <dbReference type="ChEBI" id="CHEBI:58349"/>
        <dbReference type="EC" id="1.1.1.169"/>
    </reaction>
</comment>
<dbReference type="Proteomes" id="UP000824101">
    <property type="component" value="Unassembled WGS sequence"/>
</dbReference>
<evidence type="ECO:0000259" key="6">
    <source>
        <dbReference type="Pfam" id="PF08546"/>
    </source>
</evidence>
<comment type="function">
    <text evidence="4">Catalyzes the NADPH-dependent reduction of ketopantoate into pantoic acid.</text>
</comment>
<dbReference type="Gene3D" id="1.10.1040.10">
    <property type="entry name" value="N-(1-d-carboxylethyl)-l-norvaline Dehydrogenase, domain 2"/>
    <property type="match status" value="1"/>
</dbReference>
<accession>A0A9D2K5A9</accession>
<evidence type="ECO:0000259" key="5">
    <source>
        <dbReference type="Pfam" id="PF02558"/>
    </source>
</evidence>
<dbReference type="PANTHER" id="PTHR21708">
    <property type="entry name" value="PROBABLE 2-DEHYDROPANTOATE 2-REDUCTASE"/>
    <property type="match status" value="1"/>
</dbReference>
<dbReference type="InterPro" id="IPR013328">
    <property type="entry name" value="6PGD_dom2"/>
</dbReference>
<proteinExistence type="inferred from homology"/>